<feature type="domain" description="HTH cro/C1-type" evidence="3">
    <location>
        <begin position="7"/>
        <end position="61"/>
    </location>
</feature>
<dbReference type="AlphaFoldDB" id="A0AAX2J956"/>
<dbReference type="SUPFAM" id="SSF47413">
    <property type="entry name" value="lambda repressor-like DNA-binding domains"/>
    <property type="match status" value="1"/>
</dbReference>
<dbReference type="KEGG" id="ful:C4N20_11290"/>
<dbReference type="PROSITE" id="PS50943">
    <property type="entry name" value="HTH_CROC1"/>
    <property type="match status" value="1"/>
</dbReference>
<dbReference type="InterPro" id="IPR010982">
    <property type="entry name" value="Lambda_DNA-bd_dom_sf"/>
</dbReference>
<gene>
    <name evidence="4" type="primary">immR</name>
    <name evidence="4" type="ORF">NCTC12112_00814</name>
</gene>
<keyword evidence="2" id="KW-0812">Transmembrane</keyword>
<dbReference type="GO" id="GO:0003677">
    <property type="term" value="F:DNA binding"/>
    <property type="evidence" value="ECO:0007669"/>
    <property type="project" value="UniProtKB-KW"/>
</dbReference>
<keyword evidence="2" id="KW-1133">Transmembrane helix</keyword>
<dbReference type="PANTHER" id="PTHR46558:SF13">
    <property type="entry name" value="HTH-TYPE TRANSCRIPTIONAL REGULATOR IMMR"/>
    <property type="match status" value="1"/>
</dbReference>
<dbReference type="CDD" id="cd00093">
    <property type="entry name" value="HTH_XRE"/>
    <property type="match status" value="1"/>
</dbReference>
<dbReference type="EMBL" id="LS483487">
    <property type="protein sequence ID" value="SQJ00534.1"/>
    <property type="molecule type" value="Genomic_DNA"/>
</dbReference>
<feature type="transmembrane region" description="Helical" evidence="2">
    <location>
        <begin position="93"/>
        <end position="115"/>
    </location>
</feature>
<name>A0AAX2J956_9FUSO</name>
<dbReference type="PANTHER" id="PTHR46558">
    <property type="entry name" value="TRACRIPTIONAL REGULATORY PROTEIN-RELATED-RELATED"/>
    <property type="match status" value="1"/>
</dbReference>
<evidence type="ECO:0000259" key="3">
    <source>
        <dbReference type="PROSITE" id="PS50943"/>
    </source>
</evidence>
<keyword evidence="2" id="KW-0472">Membrane</keyword>
<feature type="transmembrane region" description="Helical" evidence="2">
    <location>
        <begin position="135"/>
        <end position="159"/>
    </location>
</feature>
<dbReference type="SMART" id="SM00530">
    <property type="entry name" value="HTH_XRE"/>
    <property type="match status" value="1"/>
</dbReference>
<dbReference type="RefSeq" id="WP_005976418.1">
    <property type="nucleotide sequence ID" value="NZ_BAABXY010000001.1"/>
</dbReference>
<organism evidence="4 5">
    <name type="scientific">Fusobacterium ulcerans</name>
    <dbReference type="NCBI Taxonomy" id="861"/>
    <lineage>
        <taxon>Bacteria</taxon>
        <taxon>Fusobacteriati</taxon>
        <taxon>Fusobacteriota</taxon>
        <taxon>Fusobacteriia</taxon>
        <taxon>Fusobacteriales</taxon>
        <taxon>Fusobacteriaceae</taxon>
        <taxon>Fusobacterium</taxon>
    </lineage>
</organism>
<dbReference type="Proteomes" id="UP000249008">
    <property type="component" value="Chromosome 1"/>
</dbReference>
<evidence type="ECO:0000313" key="4">
    <source>
        <dbReference type="EMBL" id="SQJ00534.1"/>
    </source>
</evidence>
<keyword evidence="1" id="KW-0238">DNA-binding</keyword>
<evidence type="ECO:0000313" key="5">
    <source>
        <dbReference type="Proteomes" id="UP000249008"/>
    </source>
</evidence>
<sequence length="168" mass="19176">MKLFVKIQQLRKQNGMSQEKLAQLLGVSRQSVSKWESGQSLPEIDKIIQLSNIFEVTTDYLLKDVAEEKCIDILRKEKEKDVLAHHTSFMFKVGFTMFSVGVVAIAVFWILSIVYPTYRVMWDGTLLTGFSGFLILHEVTPVFIFFCVVGTIGLGMMLFEKKKEKVSV</sequence>
<evidence type="ECO:0000256" key="2">
    <source>
        <dbReference type="SAM" id="Phobius"/>
    </source>
</evidence>
<dbReference type="Gene3D" id="1.10.260.40">
    <property type="entry name" value="lambda repressor-like DNA-binding domains"/>
    <property type="match status" value="1"/>
</dbReference>
<accession>A0AAX2J956</accession>
<dbReference type="GeneID" id="78455398"/>
<dbReference type="Pfam" id="PF01381">
    <property type="entry name" value="HTH_3"/>
    <property type="match status" value="1"/>
</dbReference>
<reference evidence="4 5" key="1">
    <citation type="submission" date="2018-06" db="EMBL/GenBank/DDBJ databases">
        <authorList>
            <consortium name="Pathogen Informatics"/>
            <person name="Doyle S."/>
        </authorList>
    </citation>
    <scope>NUCLEOTIDE SEQUENCE [LARGE SCALE GENOMIC DNA]</scope>
    <source>
        <strain evidence="4 5">NCTC12112</strain>
    </source>
</reference>
<protein>
    <submittedName>
        <fullName evidence="4">HTH-type transcriptional regulator immR</fullName>
    </submittedName>
</protein>
<dbReference type="InterPro" id="IPR001387">
    <property type="entry name" value="Cro/C1-type_HTH"/>
</dbReference>
<proteinExistence type="predicted"/>
<evidence type="ECO:0000256" key="1">
    <source>
        <dbReference type="ARBA" id="ARBA00023125"/>
    </source>
</evidence>